<dbReference type="Pfam" id="PF10798">
    <property type="entry name" value="YmgB"/>
    <property type="match status" value="1"/>
</dbReference>
<accession>A0ABS0DVV3</accession>
<reference evidence="1 2" key="1">
    <citation type="submission" date="2020-11" db="EMBL/GenBank/DDBJ databases">
        <title>Taxonomic investigation of Rahnella spp.</title>
        <authorList>
            <person name="Lee S.D."/>
        </authorList>
    </citation>
    <scope>NUCLEOTIDE SEQUENCE [LARGE SCALE GENOMIC DNA]</scope>
    <source>
        <strain evidence="1 2">SAP-10</strain>
    </source>
</reference>
<dbReference type="Proteomes" id="UP000600307">
    <property type="component" value="Unassembled WGS sequence"/>
</dbReference>
<dbReference type="InterPro" id="IPR024753">
    <property type="entry name" value="AriR"/>
</dbReference>
<dbReference type="EMBL" id="JADOBH010000005">
    <property type="protein sequence ID" value="MBF7957996.1"/>
    <property type="molecule type" value="Genomic_DNA"/>
</dbReference>
<protein>
    <recommendedName>
        <fullName evidence="3">Biofilm development protein YmgB/AriR</fullName>
    </recommendedName>
</protein>
<gene>
    <name evidence="1" type="ORF">IV431_20780</name>
</gene>
<sequence>MQQTTSTVDQIDEYFRGMNEEFLTEKETFTQLYQELTSVNKSVSNKEIIAGLIHKLETEQDVTKSDIYRKTLEIILQAAPDA</sequence>
<evidence type="ECO:0000313" key="1">
    <source>
        <dbReference type="EMBL" id="MBF7957996.1"/>
    </source>
</evidence>
<evidence type="ECO:0000313" key="2">
    <source>
        <dbReference type="Proteomes" id="UP000600307"/>
    </source>
</evidence>
<proteinExistence type="predicted"/>
<dbReference type="RefSeq" id="WP_195817984.1">
    <property type="nucleotide sequence ID" value="NZ_CP089920.1"/>
</dbReference>
<evidence type="ECO:0008006" key="3">
    <source>
        <dbReference type="Google" id="ProtNLM"/>
    </source>
</evidence>
<keyword evidence="2" id="KW-1185">Reference proteome</keyword>
<name>A0ABS0DVV3_9GAMM</name>
<organism evidence="1 2">
    <name type="scientific">Rahnella victoriana</name>
    <dbReference type="NCBI Taxonomy" id="1510570"/>
    <lineage>
        <taxon>Bacteria</taxon>
        <taxon>Pseudomonadati</taxon>
        <taxon>Pseudomonadota</taxon>
        <taxon>Gammaproteobacteria</taxon>
        <taxon>Enterobacterales</taxon>
        <taxon>Yersiniaceae</taxon>
        <taxon>Rahnella</taxon>
    </lineage>
</organism>
<dbReference type="Gene3D" id="1.20.5.5260">
    <property type="match status" value="1"/>
</dbReference>
<comment type="caution">
    <text evidence="1">The sequence shown here is derived from an EMBL/GenBank/DDBJ whole genome shotgun (WGS) entry which is preliminary data.</text>
</comment>